<keyword evidence="3" id="KW-0808">Transferase</keyword>
<comment type="caution">
    <text evidence="4">The sequence shown here is derived from an EMBL/GenBank/DDBJ whole genome shotgun (WGS) entry which is preliminary data.</text>
</comment>
<evidence type="ECO:0000313" key="6">
    <source>
        <dbReference type="EMBL" id="CAL4793296.1"/>
    </source>
</evidence>
<evidence type="ECO:0000313" key="4">
    <source>
        <dbReference type="EMBL" id="CAI4005984.1"/>
    </source>
</evidence>
<keyword evidence="7" id="KW-1185">Reference proteome</keyword>
<reference evidence="4" key="1">
    <citation type="submission" date="2022-10" db="EMBL/GenBank/DDBJ databases">
        <authorList>
            <person name="Chen Y."/>
            <person name="Dougan E. K."/>
            <person name="Chan C."/>
            <person name="Rhodes N."/>
            <person name="Thang M."/>
        </authorList>
    </citation>
    <scope>NUCLEOTIDE SEQUENCE</scope>
</reference>
<dbReference type="Gene3D" id="3.40.50.150">
    <property type="entry name" value="Vaccinia Virus protein VP39"/>
    <property type="match status" value="1"/>
</dbReference>
<dbReference type="EMBL" id="CAMXCT020003736">
    <property type="protein sequence ID" value="CAL1159359.1"/>
    <property type="molecule type" value="Genomic_DNA"/>
</dbReference>
<dbReference type="OrthoDB" id="203237at2759"/>
<name>A0A9P1DAW9_9DINO</name>
<dbReference type="SUPFAM" id="SSF53335">
    <property type="entry name" value="S-adenosyl-L-methionine-dependent methyltransferases"/>
    <property type="match status" value="1"/>
</dbReference>
<dbReference type="Proteomes" id="UP001152797">
    <property type="component" value="Unassembled WGS sequence"/>
</dbReference>
<accession>A0A9P1DAW9</accession>
<evidence type="ECO:0000313" key="7">
    <source>
        <dbReference type="Proteomes" id="UP001152797"/>
    </source>
</evidence>
<evidence type="ECO:0000313" key="5">
    <source>
        <dbReference type="EMBL" id="CAL1159359.1"/>
    </source>
</evidence>
<comment type="similarity">
    <text evidence="1">Belongs to the UPF0677 family.</text>
</comment>
<evidence type="ECO:0000256" key="3">
    <source>
        <dbReference type="ARBA" id="ARBA00022679"/>
    </source>
</evidence>
<dbReference type="GO" id="GO:0032259">
    <property type="term" value="P:methylation"/>
    <property type="evidence" value="ECO:0007669"/>
    <property type="project" value="UniProtKB-KW"/>
</dbReference>
<reference evidence="5" key="2">
    <citation type="submission" date="2024-04" db="EMBL/GenBank/DDBJ databases">
        <authorList>
            <person name="Chen Y."/>
            <person name="Shah S."/>
            <person name="Dougan E. K."/>
            <person name="Thang M."/>
            <person name="Chan C."/>
        </authorList>
    </citation>
    <scope>NUCLEOTIDE SEQUENCE [LARGE SCALE GENOMIC DNA]</scope>
</reference>
<evidence type="ECO:0000256" key="1">
    <source>
        <dbReference type="ARBA" id="ARBA00008138"/>
    </source>
</evidence>
<dbReference type="PANTHER" id="PTHR43619">
    <property type="entry name" value="S-ADENOSYL-L-METHIONINE-DEPENDENT METHYLTRANSFERASE YKTD-RELATED"/>
    <property type="match status" value="1"/>
</dbReference>
<dbReference type="InterPro" id="IPR011610">
    <property type="entry name" value="SAM_mthyl_Trfase_ML2640-like"/>
</dbReference>
<dbReference type="EMBL" id="CAMXCT010003736">
    <property type="protein sequence ID" value="CAI4005984.1"/>
    <property type="molecule type" value="Genomic_DNA"/>
</dbReference>
<proteinExistence type="inferred from homology"/>
<dbReference type="InterPro" id="IPR007213">
    <property type="entry name" value="Ppm1/Ppm2/Tcmp"/>
</dbReference>
<dbReference type="InterPro" id="IPR029063">
    <property type="entry name" value="SAM-dependent_MTases_sf"/>
</dbReference>
<evidence type="ECO:0000256" key="2">
    <source>
        <dbReference type="ARBA" id="ARBA00022603"/>
    </source>
</evidence>
<dbReference type="NCBIfam" id="TIGR00027">
    <property type="entry name" value="mthyl_TIGR00027"/>
    <property type="match status" value="1"/>
</dbReference>
<dbReference type="Pfam" id="PF04072">
    <property type="entry name" value="LCM"/>
    <property type="match status" value="1"/>
</dbReference>
<gene>
    <name evidence="4" type="ORF">C1SCF055_LOCUS31665</name>
</gene>
<sequence length="199" mass="22593">MPSLRRAFAVAAVLFAAKTPMPRSYAQKMPKASHAFTAKMCAGSRFLESQRRDALFVDPLASKLAGPEGLQQPMGDWIMVPRTRFGDDFIIEHYTQRGVRQLVLLGAGMDARAYRLRLPELKVFEVDLPILFQDKEPLLEGETLRVQSRTAVPTDFSSGEDWSWRLRQCPDFDPRQPTVWLLEGLMMRPGGQNLGKWEV</sequence>
<keyword evidence="2 6" id="KW-0489">Methyltransferase</keyword>
<dbReference type="AlphaFoldDB" id="A0A9P1DAW9"/>
<protein>
    <submittedName>
        <fullName evidence="6">S-adenosyl-L-methionine-dependent methyltransferase</fullName>
    </submittedName>
</protein>
<dbReference type="EMBL" id="CAMXCT030003736">
    <property type="protein sequence ID" value="CAL4793296.1"/>
    <property type="molecule type" value="Genomic_DNA"/>
</dbReference>
<organism evidence="4">
    <name type="scientific">Cladocopium goreaui</name>
    <dbReference type="NCBI Taxonomy" id="2562237"/>
    <lineage>
        <taxon>Eukaryota</taxon>
        <taxon>Sar</taxon>
        <taxon>Alveolata</taxon>
        <taxon>Dinophyceae</taxon>
        <taxon>Suessiales</taxon>
        <taxon>Symbiodiniaceae</taxon>
        <taxon>Cladocopium</taxon>
    </lineage>
</organism>
<dbReference type="PANTHER" id="PTHR43619:SF2">
    <property type="entry name" value="S-ADENOSYL-L-METHIONINE-DEPENDENT METHYLTRANSFERASES SUPERFAMILY PROTEIN"/>
    <property type="match status" value="1"/>
</dbReference>
<dbReference type="GO" id="GO:0008168">
    <property type="term" value="F:methyltransferase activity"/>
    <property type="evidence" value="ECO:0007669"/>
    <property type="project" value="UniProtKB-KW"/>
</dbReference>